<keyword evidence="3" id="KW-0223">Dioxygenase</keyword>
<evidence type="ECO:0000259" key="2">
    <source>
        <dbReference type="Pfam" id="PF02668"/>
    </source>
</evidence>
<dbReference type="PANTHER" id="PTHR10696">
    <property type="entry name" value="GAMMA-BUTYROBETAINE HYDROXYLASE-RELATED"/>
    <property type="match status" value="1"/>
</dbReference>
<dbReference type="InterPro" id="IPR050411">
    <property type="entry name" value="AlphaKG_dependent_hydroxylases"/>
</dbReference>
<reference evidence="3" key="1">
    <citation type="journal article" date="2014" name="Nat. Commun.">
        <title>Multiple recent horizontal transfers of a large genomic region in cheese making fungi.</title>
        <authorList>
            <person name="Cheeseman K."/>
            <person name="Ropars J."/>
            <person name="Renault P."/>
            <person name="Dupont J."/>
            <person name="Gouzy J."/>
            <person name="Branca A."/>
            <person name="Abraham A.L."/>
            <person name="Ceppi M."/>
            <person name="Conseiller E."/>
            <person name="Debuchy R."/>
            <person name="Malagnac F."/>
            <person name="Goarin A."/>
            <person name="Silar P."/>
            <person name="Lacoste S."/>
            <person name="Sallet E."/>
            <person name="Bensimon A."/>
            <person name="Giraud T."/>
            <person name="Brygoo Y."/>
        </authorList>
    </citation>
    <scope>NUCLEOTIDE SEQUENCE [LARGE SCALE GENOMIC DNA]</scope>
    <source>
        <strain evidence="3">FM164</strain>
    </source>
</reference>
<name>W6Q6B8_PENRF</name>
<evidence type="ECO:0000256" key="1">
    <source>
        <dbReference type="ARBA" id="ARBA00023002"/>
    </source>
</evidence>
<dbReference type="PANTHER" id="PTHR10696:SF54">
    <property type="entry name" value="FAMILY OXIDOREDUCTASE, PUTATIVE (AFU_ORTHOLOGUE AFUA_4G13850)-RELATED"/>
    <property type="match status" value="1"/>
</dbReference>
<dbReference type="OrthoDB" id="272271at2759"/>
<evidence type="ECO:0000313" key="4">
    <source>
        <dbReference type="Proteomes" id="UP000030686"/>
    </source>
</evidence>
<organism evidence="3 4">
    <name type="scientific">Penicillium roqueforti (strain FM164)</name>
    <dbReference type="NCBI Taxonomy" id="1365484"/>
    <lineage>
        <taxon>Eukaryota</taxon>
        <taxon>Fungi</taxon>
        <taxon>Dikarya</taxon>
        <taxon>Ascomycota</taxon>
        <taxon>Pezizomycotina</taxon>
        <taxon>Eurotiomycetes</taxon>
        <taxon>Eurotiomycetidae</taxon>
        <taxon>Eurotiales</taxon>
        <taxon>Aspergillaceae</taxon>
        <taxon>Penicillium</taxon>
    </lineage>
</organism>
<dbReference type="InterPro" id="IPR042098">
    <property type="entry name" value="TauD-like_sf"/>
</dbReference>
<dbReference type="AlphaFoldDB" id="W6Q6B8"/>
<evidence type="ECO:0000313" key="3">
    <source>
        <dbReference type="EMBL" id="CDM31865.1"/>
    </source>
</evidence>
<proteinExistence type="predicted"/>
<sequence>MAQSFDQLPYLPDRNEYDTRMFRYAQEGPVEKILPHGFPQRLTADMAWEGGNISMNHAAGSESPYLLILQAPQLVEIDAALKHFQKLNQPMETLDPSTFPLPNLHSILRSASDNLHSGYGFTLIRGIPVERYSRQENMIIYVGISSHIAAIRGRQDHQFEGQPADVMLAHITDMRRPNEAQNFSLAAYSDGEVVYHTDVGDIVSLFVLSGPVNGGESLLASAWTVYNSLAETRPDLLRVLAEDWPIPSAKQPGLITHRPLLFYQPACDGAPERVILQFSRRSFSGFGARSQMNMLSSIQVEALDALHFLAEKFHVAMKLERGDMQFINNLSMIHARNSYIDDSENRRHLLRLWLRDPQNSWIMPEPLWNRSNLIFDEGFRRGQQVFPVDPVPRSVGKARKD</sequence>
<feature type="domain" description="TauD/TfdA-like" evidence="2">
    <location>
        <begin position="94"/>
        <end position="353"/>
    </location>
</feature>
<accession>W6Q6B8</accession>
<dbReference type="EMBL" id="HG792016">
    <property type="protein sequence ID" value="CDM31865.1"/>
    <property type="molecule type" value="Genomic_DNA"/>
</dbReference>
<dbReference type="Pfam" id="PF02668">
    <property type="entry name" value="TauD"/>
    <property type="match status" value="1"/>
</dbReference>
<dbReference type="GO" id="GO:0051213">
    <property type="term" value="F:dioxygenase activity"/>
    <property type="evidence" value="ECO:0007669"/>
    <property type="project" value="UniProtKB-KW"/>
</dbReference>
<gene>
    <name evidence="3" type="ORF">PROQFM164_S02g002016</name>
</gene>
<keyword evidence="1" id="KW-0560">Oxidoreductase</keyword>
<dbReference type="SUPFAM" id="SSF51197">
    <property type="entry name" value="Clavaminate synthase-like"/>
    <property type="match status" value="1"/>
</dbReference>
<dbReference type="Proteomes" id="UP000030686">
    <property type="component" value="Unassembled WGS sequence"/>
</dbReference>
<dbReference type="Gene3D" id="3.60.130.10">
    <property type="entry name" value="Clavaminate synthase-like"/>
    <property type="match status" value="1"/>
</dbReference>
<dbReference type="OMA" id="NNFAMLH"/>
<dbReference type="InterPro" id="IPR003819">
    <property type="entry name" value="TauD/TfdA-like"/>
</dbReference>
<dbReference type="STRING" id="1365484.W6Q6B8"/>
<keyword evidence="4" id="KW-1185">Reference proteome</keyword>
<protein>
    <submittedName>
        <fullName evidence="3">Taurine catabolism dioxygenase TauD/TfdA</fullName>
    </submittedName>
</protein>